<dbReference type="Gene3D" id="3.40.50.720">
    <property type="entry name" value="NAD(P)-binding Rossmann-like Domain"/>
    <property type="match status" value="1"/>
</dbReference>
<evidence type="ECO:0000313" key="2">
    <source>
        <dbReference type="EMBL" id="QGG79201.1"/>
    </source>
</evidence>
<dbReference type="InterPro" id="IPR036291">
    <property type="entry name" value="NAD(P)-bd_dom_sf"/>
</dbReference>
<feature type="domain" description="NAD-dependent epimerase/dehydratase" evidence="1">
    <location>
        <begin position="10"/>
        <end position="170"/>
    </location>
</feature>
<gene>
    <name evidence="2" type="ORF">GH975_00945</name>
</gene>
<keyword evidence="3" id="KW-1185">Reference proteome</keyword>
<reference evidence="2 3" key="1">
    <citation type="submission" date="2019-11" db="EMBL/GenBank/DDBJ databases">
        <authorList>
            <person name="Khan S.A."/>
            <person name="Jeon C.O."/>
            <person name="Chun B.H."/>
        </authorList>
    </citation>
    <scope>NUCLEOTIDE SEQUENCE [LARGE SCALE GENOMIC DNA]</scope>
    <source>
        <strain evidence="2 3">IMCC 1097</strain>
    </source>
</reference>
<proteinExistence type="predicted"/>
<dbReference type="KEGG" id="llp:GH975_00945"/>
<dbReference type="OrthoDB" id="9808276at2"/>
<sequence>MSVTQLNRCLILGAGALGIKLGLQLQQVGHEVIGIRRNPSRIPPGLTGVAGDLSDPAGLTSIWRRHLPPDGGELCLILTPDGGTEAAYRRTFVEGLVNVVESLRVADRRPHVTFVSSTSVFGDLEGEVNELSAVAPKAPGAKILWQAEQWLAGQDLKLTRVRFSGIYGPSRLRLIDNVRAGLVPGVANAPTNRIHEDDCVGLLRCIVRSAQAGLAVPGLIHGTDEDQATLGQVCAYIARKLELPLPAFDGVPSRRGGRRWVNSLGIDALGYQLLYPDHQSGYQQVLSTLPR</sequence>
<dbReference type="PANTHER" id="PTHR48079:SF6">
    <property type="entry name" value="NAD(P)-BINDING DOMAIN-CONTAINING PROTEIN-RELATED"/>
    <property type="match status" value="1"/>
</dbReference>
<dbReference type="SUPFAM" id="SSF51735">
    <property type="entry name" value="NAD(P)-binding Rossmann-fold domains"/>
    <property type="match status" value="1"/>
</dbReference>
<dbReference type="Proteomes" id="UP000388235">
    <property type="component" value="Chromosome"/>
</dbReference>
<dbReference type="EMBL" id="CP045871">
    <property type="protein sequence ID" value="QGG79201.1"/>
    <property type="molecule type" value="Genomic_DNA"/>
</dbReference>
<evidence type="ECO:0000259" key="1">
    <source>
        <dbReference type="Pfam" id="PF01370"/>
    </source>
</evidence>
<dbReference type="InterPro" id="IPR051783">
    <property type="entry name" value="NAD(P)-dependent_oxidoreduct"/>
</dbReference>
<dbReference type="GO" id="GO:0005737">
    <property type="term" value="C:cytoplasm"/>
    <property type="evidence" value="ECO:0007669"/>
    <property type="project" value="TreeGrafter"/>
</dbReference>
<organism evidence="2 3">
    <name type="scientific">Litorivicinus lipolyticus</name>
    <dbReference type="NCBI Taxonomy" id="418701"/>
    <lineage>
        <taxon>Bacteria</taxon>
        <taxon>Pseudomonadati</taxon>
        <taxon>Pseudomonadota</taxon>
        <taxon>Gammaproteobacteria</taxon>
        <taxon>Oceanospirillales</taxon>
        <taxon>Litorivicinaceae</taxon>
        <taxon>Litorivicinus</taxon>
    </lineage>
</organism>
<dbReference type="InterPro" id="IPR001509">
    <property type="entry name" value="Epimerase_deHydtase"/>
</dbReference>
<dbReference type="GO" id="GO:0004029">
    <property type="term" value="F:aldehyde dehydrogenase (NAD+) activity"/>
    <property type="evidence" value="ECO:0007669"/>
    <property type="project" value="TreeGrafter"/>
</dbReference>
<protein>
    <submittedName>
        <fullName evidence="2">NAD-dependent epimerase/dehydratase family protein</fullName>
    </submittedName>
</protein>
<name>A0A5Q2QAA2_9GAMM</name>
<accession>A0A5Q2QAA2</accession>
<dbReference type="PANTHER" id="PTHR48079">
    <property type="entry name" value="PROTEIN YEEZ"/>
    <property type="match status" value="1"/>
</dbReference>
<dbReference type="AlphaFoldDB" id="A0A5Q2QAA2"/>
<evidence type="ECO:0000313" key="3">
    <source>
        <dbReference type="Proteomes" id="UP000388235"/>
    </source>
</evidence>
<dbReference type="Pfam" id="PF01370">
    <property type="entry name" value="Epimerase"/>
    <property type="match status" value="1"/>
</dbReference>